<dbReference type="InterPro" id="IPR010290">
    <property type="entry name" value="TM_effector"/>
</dbReference>
<keyword evidence="2" id="KW-0813">Transport</keyword>
<evidence type="ECO:0000313" key="10">
    <source>
        <dbReference type="Proteomes" id="UP000034838"/>
    </source>
</evidence>
<proteinExistence type="predicted"/>
<feature type="transmembrane region" description="Helical" evidence="8">
    <location>
        <begin position="353"/>
        <end position="372"/>
    </location>
</feature>
<dbReference type="InterPro" id="IPR022324">
    <property type="entry name" value="Bacilysin_exporter_BacE_put"/>
</dbReference>
<evidence type="ECO:0000256" key="4">
    <source>
        <dbReference type="ARBA" id="ARBA00022692"/>
    </source>
</evidence>
<feature type="transmembrane region" description="Helical" evidence="8">
    <location>
        <begin position="150"/>
        <end position="167"/>
    </location>
</feature>
<evidence type="ECO:0000256" key="1">
    <source>
        <dbReference type="ARBA" id="ARBA00004651"/>
    </source>
</evidence>
<feature type="transmembrane region" description="Helical" evidence="8">
    <location>
        <begin position="21"/>
        <end position="40"/>
    </location>
</feature>
<dbReference type="RefSeq" id="WP_046426590.1">
    <property type="nucleotide sequence ID" value="NZ_LBDA02000001.1"/>
</dbReference>
<keyword evidence="3" id="KW-1003">Cell membrane</keyword>
<feature type="region of interest" description="Disordered" evidence="7">
    <location>
        <begin position="402"/>
        <end position="427"/>
    </location>
</feature>
<feature type="transmembrane region" description="Helical" evidence="8">
    <location>
        <begin position="288"/>
        <end position="306"/>
    </location>
</feature>
<evidence type="ECO:0000256" key="5">
    <source>
        <dbReference type="ARBA" id="ARBA00022989"/>
    </source>
</evidence>
<evidence type="ECO:0000256" key="7">
    <source>
        <dbReference type="SAM" id="MobiDB-lite"/>
    </source>
</evidence>
<feature type="transmembrane region" description="Helical" evidence="8">
    <location>
        <begin position="222"/>
        <end position="245"/>
    </location>
</feature>
<dbReference type="PRINTS" id="PR01988">
    <property type="entry name" value="EXPORTERBACE"/>
</dbReference>
<dbReference type="Gene3D" id="1.20.1250.20">
    <property type="entry name" value="MFS general substrate transporter like domains"/>
    <property type="match status" value="1"/>
</dbReference>
<evidence type="ECO:0000256" key="3">
    <source>
        <dbReference type="ARBA" id="ARBA00022475"/>
    </source>
</evidence>
<dbReference type="PANTHER" id="PTHR23513:SF6">
    <property type="entry name" value="MAJOR FACILITATOR SUPERFAMILY ASSOCIATED DOMAIN-CONTAINING PROTEIN"/>
    <property type="match status" value="1"/>
</dbReference>
<feature type="transmembrane region" description="Helical" evidence="8">
    <location>
        <begin position="312"/>
        <end position="332"/>
    </location>
</feature>
<keyword evidence="4 8" id="KW-0812">Transmembrane</keyword>
<keyword evidence="6 8" id="KW-0472">Membrane</keyword>
<dbReference type="Proteomes" id="UP000034838">
    <property type="component" value="Unassembled WGS sequence"/>
</dbReference>
<organism evidence="9 10">
    <name type="scientific">Streptomyces malaysiense</name>
    <dbReference type="NCBI Taxonomy" id="1428626"/>
    <lineage>
        <taxon>Bacteria</taxon>
        <taxon>Bacillati</taxon>
        <taxon>Actinomycetota</taxon>
        <taxon>Actinomycetes</taxon>
        <taxon>Kitasatosporales</taxon>
        <taxon>Streptomycetaceae</taxon>
        <taxon>Streptomyces</taxon>
    </lineage>
</organism>
<dbReference type="PANTHER" id="PTHR23513">
    <property type="entry name" value="INTEGRAL MEMBRANE EFFLUX PROTEIN-RELATED"/>
    <property type="match status" value="1"/>
</dbReference>
<evidence type="ECO:0000313" key="9">
    <source>
        <dbReference type="EMBL" id="OIK29555.1"/>
    </source>
</evidence>
<name>A0A1J4Q8I6_9ACTN</name>
<accession>A0A1J4Q8I6</accession>
<keyword evidence="10" id="KW-1185">Reference proteome</keyword>
<evidence type="ECO:0000256" key="2">
    <source>
        <dbReference type="ARBA" id="ARBA00022448"/>
    </source>
</evidence>
<feature type="transmembrane region" description="Helical" evidence="8">
    <location>
        <begin position="378"/>
        <end position="395"/>
    </location>
</feature>
<dbReference type="AlphaFoldDB" id="A0A1J4Q8I6"/>
<protein>
    <recommendedName>
        <fullName evidence="11">MFS transporter</fullName>
    </recommendedName>
</protein>
<comment type="subcellular location">
    <subcellularLocation>
        <location evidence="1">Cell membrane</location>
        <topology evidence="1">Multi-pass membrane protein</topology>
    </subcellularLocation>
</comment>
<dbReference type="InterPro" id="IPR036259">
    <property type="entry name" value="MFS_trans_sf"/>
</dbReference>
<feature type="compositionally biased region" description="Low complexity" evidence="7">
    <location>
        <begin position="415"/>
        <end position="427"/>
    </location>
</feature>
<sequence length="427" mass="43389">MALSTGTVRGSTFRLLWSGQTISVIGDGAAALAVPLLVIHATGSPVLGALAATPRTVAYLLVGFLAGPVVDRVRDPRRVMLVCDLLRFAVFGVLPAAVQAPFGPALVLLLAFAASSAGVFFETALAVAVQTSLRPQDLVTGNARLEMSNQLGLLLGPAVIGTGVAAFGVPSAMWFNAVTFLLSALTLVPMRFDAGTPAGPGARASVRRDMAEGLRYIRGHALVMRLVSLQVVVNLVIAAETLVVFYATHDLHASPTWIGVVLAAAGLGGVGATSVADAAARRFDAGPLIAVSVIGLGGTLLAMGAARDPLFLAAANFLHGGLSVFASVHIRAVRQRVVPARLLGRVTANARTFAFAANPLGAVLFGAIAAGAGGDARWSFLTAAALSVASAATAYRGLAAHRTRPAPDGAPGPAGPEAVPEPRATSE</sequence>
<evidence type="ECO:0000256" key="8">
    <source>
        <dbReference type="SAM" id="Phobius"/>
    </source>
</evidence>
<feature type="transmembrane region" description="Helical" evidence="8">
    <location>
        <begin position="257"/>
        <end position="276"/>
    </location>
</feature>
<feature type="transmembrane region" description="Helical" evidence="8">
    <location>
        <begin position="46"/>
        <end position="67"/>
    </location>
</feature>
<dbReference type="Pfam" id="PF05977">
    <property type="entry name" value="MFS_3"/>
    <property type="match status" value="1"/>
</dbReference>
<dbReference type="EMBL" id="LBDA02000001">
    <property type="protein sequence ID" value="OIK29555.1"/>
    <property type="molecule type" value="Genomic_DNA"/>
</dbReference>
<comment type="caution">
    <text evidence="9">The sequence shown here is derived from an EMBL/GenBank/DDBJ whole genome shotgun (WGS) entry which is preliminary data.</text>
</comment>
<reference evidence="9" key="1">
    <citation type="submission" date="2016-10" db="EMBL/GenBank/DDBJ databases">
        <title>Genome sequence of Streptomyces malaysiense MUSC 136.</title>
        <authorList>
            <person name="Lee L.-H."/>
            <person name="Ser H.-L."/>
        </authorList>
    </citation>
    <scope>NUCLEOTIDE SEQUENCE [LARGE SCALE GENOMIC DNA]</scope>
    <source>
        <strain evidence="9">MUSC 136</strain>
    </source>
</reference>
<evidence type="ECO:0000256" key="6">
    <source>
        <dbReference type="ARBA" id="ARBA00023136"/>
    </source>
</evidence>
<gene>
    <name evidence="9" type="ORF">VT52_000380</name>
</gene>
<evidence type="ECO:0008006" key="11">
    <source>
        <dbReference type="Google" id="ProtNLM"/>
    </source>
</evidence>
<dbReference type="OrthoDB" id="145388at2"/>
<dbReference type="CDD" id="cd06173">
    <property type="entry name" value="MFS_MefA_like"/>
    <property type="match status" value="1"/>
</dbReference>
<keyword evidence="5 8" id="KW-1133">Transmembrane helix</keyword>
<dbReference type="GO" id="GO:0005886">
    <property type="term" value="C:plasma membrane"/>
    <property type="evidence" value="ECO:0007669"/>
    <property type="project" value="UniProtKB-SubCell"/>
</dbReference>
<dbReference type="SUPFAM" id="SSF103473">
    <property type="entry name" value="MFS general substrate transporter"/>
    <property type="match status" value="1"/>
</dbReference>